<proteinExistence type="predicted"/>
<dbReference type="GO" id="GO:0003677">
    <property type="term" value="F:DNA binding"/>
    <property type="evidence" value="ECO:0007669"/>
    <property type="project" value="UniProtKB-KW"/>
</dbReference>
<dbReference type="PANTHER" id="PTHR33204">
    <property type="entry name" value="TRANSCRIPTIONAL REGULATOR, MARR FAMILY"/>
    <property type="match status" value="1"/>
</dbReference>
<evidence type="ECO:0000256" key="1">
    <source>
        <dbReference type="ARBA" id="ARBA00023015"/>
    </source>
</evidence>
<sequence length="125" mass="13960">MHALAELPGRPCPIAASLEVVGDRWSLLIVREISLGSTRFTDIVAGTGAPRDRIASRLRDLVEEQVVEKVAYQDHPARYDYRLTPSGNALLPVLDALLTWGRAHAVAPDDPDRDRGRHLRMRESR</sequence>
<dbReference type="SUPFAM" id="SSF46785">
    <property type="entry name" value="Winged helix' DNA-binding domain"/>
    <property type="match status" value="1"/>
</dbReference>
<dbReference type="InterPro" id="IPR036388">
    <property type="entry name" value="WH-like_DNA-bd_sf"/>
</dbReference>
<dbReference type="AlphaFoldDB" id="A0A2P2CDW1"/>
<organism evidence="5">
    <name type="scientific">metagenome</name>
    <dbReference type="NCBI Taxonomy" id="256318"/>
    <lineage>
        <taxon>unclassified sequences</taxon>
        <taxon>metagenomes</taxon>
    </lineage>
</organism>
<dbReference type="PANTHER" id="PTHR33204:SF18">
    <property type="entry name" value="TRANSCRIPTIONAL REGULATORY PROTEIN"/>
    <property type="match status" value="1"/>
</dbReference>
<evidence type="ECO:0000256" key="2">
    <source>
        <dbReference type="ARBA" id="ARBA00023125"/>
    </source>
</evidence>
<dbReference type="InterPro" id="IPR036390">
    <property type="entry name" value="WH_DNA-bd_sf"/>
</dbReference>
<keyword evidence="1" id="KW-0805">Transcription regulation</keyword>
<dbReference type="EMBL" id="CZKA01000067">
    <property type="protein sequence ID" value="CUR60173.1"/>
    <property type="molecule type" value="Genomic_DNA"/>
</dbReference>
<accession>A0A2P2CDW1</accession>
<dbReference type="Gene3D" id="1.10.10.10">
    <property type="entry name" value="Winged helix-like DNA-binding domain superfamily/Winged helix DNA-binding domain"/>
    <property type="match status" value="1"/>
</dbReference>
<dbReference type="Pfam" id="PF01638">
    <property type="entry name" value="HxlR"/>
    <property type="match status" value="1"/>
</dbReference>
<dbReference type="InterPro" id="IPR002577">
    <property type="entry name" value="HTH_HxlR"/>
</dbReference>
<gene>
    <name evidence="5" type="ORF">NOCA270116</name>
</gene>
<evidence type="ECO:0000313" key="5">
    <source>
        <dbReference type="EMBL" id="CUR60173.1"/>
    </source>
</evidence>
<feature type="domain" description="HTH hxlR-type" evidence="4">
    <location>
        <begin position="12"/>
        <end position="109"/>
    </location>
</feature>
<keyword evidence="2" id="KW-0238">DNA-binding</keyword>
<name>A0A2P2CDW1_9ZZZZ</name>
<reference evidence="5" key="1">
    <citation type="submission" date="2015-08" db="EMBL/GenBank/DDBJ databases">
        <authorList>
            <person name="Babu N.S."/>
            <person name="Beckwith C.J."/>
            <person name="Beseler K.G."/>
            <person name="Brison A."/>
            <person name="Carone J.V."/>
            <person name="Caskin T.P."/>
            <person name="Diamond M."/>
            <person name="Durham M.E."/>
            <person name="Foxe J.M."/>
            <person name="Go M."/>
            <person name="Henderson B.A."/>
            <person name="Jones I.B."/>
            <person name="McGettigan J.A."/>
            <person name="Micheletti S.J."/>
            <person name="Nasrallah M.E."/>
            <person name="Ortiz D."/>
            <person name="Piller C.R."/>
            <person name="Privatt S.R."/>
            <person name="Schneider S.L."/>
            <person name="Sharp S."/>
            <person name="Smith T.C."/>
            <person name="Stanton J.D."/>
            <person name="Ullery H.E."/>
            <person name="Wilson R.J."/>
            <person name="Serrano M.G."/>
            <person name="Buck G."/>
            <person name="Lee V."/>
            <person name="Wang Y."/>
            <person name="Carvalho R."/>
            <person name="Voegtly L."/>
            <person name="Shi R."/>
            <person name="Duckworth R."/>
            <person name="Johnson A."/>
            <person name="Loviza R."/>
            <person name="Walstead R."/>
            <person name="Shah Z."/>
            <person name="Kiflezghi M."/>
            <person name="Wade K."/>
            <person name="Ball S.L."/>
            <person name="Bradley K.W."/>
            <person name="Asai D.J."/>
            <person name="Bowman C.A."/>
            <person name="Russell D.A."/>
            <person name="Pope W.H."/>
            <person name="Jacobs-Sera D."/>
            <person name="Hendrix R.W."/>
            <person name="Hatfull G.F."/>
        </authorList>
    </citation>
    <scope>NUCLEOTIDE SEQUENCE</scope>
</reference>
<evidence type="ECO:0000256" key="3">
    <source>
        <dbReference type="ARBA" id="ARBA00023163"/>
    </source>
</evidence>
<evidence type="ECO:0000259" key="4">
    <source>
        <dbReference type="PROSITE" id="PS51118"/>
    </source>
</evidence>
<keyword evidence="3" id="KW-0804">Transcription</keyword>
<dbReference type="PROSITE" id="PS51118">
    <property type="entry name" value="HTH_HXLR"/>
    <property type="match status" value="1"/>
</dbReference>
<protein>
    <submittedName>
        <fullName evidence="5">Putative transcriptional regulator</fullName>
    </submittedName>
</protein>